<feature type="transmembrane region" description="Helical" evidence="1">
    <location>
        <begin position="69"/>
        <end position="86"/>
    </location>
</feature>
<protein>
    <submittedName>
        <fullName evidence="2">Uncharacterized protein</fullName>
    </submittedName>
</protein>
<organism evidence="2 3">
    <name type="scientific">Phascolomyces articulosus</name>
    <dbReference type="NCBI Taxonomy" id="60185"/>
    <lineage>
        <taxon>Eukaryota</taxon>
        <taxon>Fungi</taxon>
        <taxon>Fungi incertae sedis</taxon>
        <taxon>Mucoromycota</taxon>
        <taxon>Mucoromycotina</taxon>
        <taxon>Mucoromycetes</taxon>
        <taxon>Mucorales</taxon>
        <taxon>Lichtheimiaceae</taxon>
        <taxon>Phascolomyces</taxon>
    </lineage>
</organism>
<gene>
    <name evidence="2" type="ORF">BDA99DRAFT_497924</name>
</gene>
<feature type="non-terminal residue" evidence="2">
    <location>
        <position position="87"/>
    </location>
</feature>
<name>A0AAD5PJY0_9FUNG</name>
<accession>A0AAD5PJY0</accession>
<evidence type="ECO:0000256" key="1">
    <source>
        <dbReference type="SAM" id="Phobius"/>
    </source>
</evidence>
<reference evidence="2" key="1">
    <citation type="journal article" date="2022" name="IScience">
        <title>Evolution of zygomycete secretomes and the origins of terrestrial fungal ecologies.</title>
        <authorList>
            <person name="Chang Y."/>
            <person name="Wang Y."/>
            <person name="Mondo S."/>
            <person name="Ahrendt S."/>
            <person name="Andreopoulos W."/>
            <person name="Barry K."/>
            <person name="Beard J."/>
            <person name="Benny G.L."/>
            <person name="Blankenship S."/>
            <person name="Bonito G."/>
            <person name="Cuomo C."/>
            <person name="Desiro A."/>
            <person name="Gervers K.A."/>
            <person name="Hundley H."/>
            <person name="Kuo A."/>
            <person name="LaButti K."/>
            <person name="Lang B.F."/>
            <person name="Lipzen A."/>
            <person name="O'Donnell K."/>
            <person name="Pangilinan J."/>
            <person name="Reynolds N."/>
            <person name="Sandor L."/>
            <person name="Smith M.E."/>
            <person name="Tsang A."/>
            <person name="Grigoriev I.V."/>
            <person name="Stajich J.E."/>
            <person name="Spatafora J.W."/>
        </authorList>
    </citation>
    <scope>NUCLEOTIDE SEQUENCE</scope>
    <source>
        <strain evidence="2">RSA 2281</strain>
    </source>
</reference>
<keyword evidence="1" id="KW-0812">Transmembrane</keyword>
<keyword evidence="1" id="KW-1133">Transmembrane helix</keyword>
<sequence>MLSFFLQWPCNSLFTLIFFYSPSICLFPLQHICNFSRQNFTLFFSFIYVNYAFSTLSSPLSPSPQKKPFPPFFFYYFLCFFFCIFFF</sequence>
<evidence type="ECO:0000313" key="2">
    <source>
        <dbReference type="EMBL" id="KAI9274568.1"/>
    </source>
</evidence>
<evidence type="ECO:0000313" key="3">
    <source>
        <dbReference type="Proteomes" id="UP001209540"/>
    </source>
</evidence>
<reference evidence="2" key="2">
    <citation type="submission" date="2023-02" db="EMBL/GenBank/DDBJ databases">
        <authorList>
            <consortium name="DOE Joint Genome Institute"/>
            <person name="Mondo S.J."/>
            <person name="Chang Y."/>
            <person name="Wang Y."/>
            <person name="Ahrendt S."/>
            <person name="Andreopoulos W."/>
            <person name="Barry K."/>
            <person name="Beard J."/>
            <person name="Benny G.L."/>
            <person name="Blankenship S."/>
            <person name="Bonito G."/>
            <person name="Cuomo C."/>
            <person name="Desiro A."/>
            <person name="Gervers K.A."/>
            <person name="Hundley H."/>
            <person name="Kuo A."/>
            <person name="LaButti K."/>
            <person name="Lang B.F."/>
            <person name="Lipzen A."/>
            <person name="O'Donnell K."/>
            <person name="Pangilinan J."/>
            <person name="Reynolds N."/>
            <person name="Sandor L."/>
            <person name="Smith M.W."/>
            <person name="Tsang A."/>
            <person name="Grigoriev I.V."/>
            <person name="Stajich J.E."/>
            <person name="Spatafora J.W."/>
        </authorList>
    </citation>
    <scope>NUCLEOTIDE SEQUENCE</scope>
    <source>
        <strain evidence="2">RSA 2281</strain>
    </source>
</reference>
<comment type="caution">
    <text evidence="2">The sequence shown here is derived from an EMBL/GenBank/DDBJ whole genome shotgun (WGS) entry which is preliminary data.</text>
</comment>
<feature type="transmembrane region" description="Helical" evidence="1">
    <location>
        <begin position="39"/>
        <end position="57"/>
    </location>
</feature>
<keyword evidence="3" id="KW-1185">Reference proteome</keyword>
<dbReference type="Proteomes" id="UP001209540">
    <property type="component" value="Unassembled WGS sequence"/>
</dbReference>
<proteinExistence type="predicted"/>
<dbReference type="EMBL" id="JAIXMP010000004">
    <property type="protein sequence ID" value="KAI9274568.1"/>
    <property type="molecule type" value="Genomic_DNA"/>
</dbReference>
<keyword evidence="1" id="KW-0472">Membrane</keyword>
<dbReference type="AlphaFoldDB" id="A0AAD5PJY0"/>
<feature type="transmembrane region" description="Helical" evidence="1">
    <location>
        <begin position="6"/>
        <end position="27"/>
    </location>
</feature>